<dbReference type="GO" id="GO:0046026">
    <property type="term" value="F:precorrin-4 C11-methyltransferase activity"/>
    <property type="evidence" value="ECO:0007669"/>
    <property type="project" value="InterPro"/>
</dbReference>
<dbReference type="InterPro" id="IPR014776">
    <property type="entry name" value="4pyrrole_Mease_sub2"/>
</dbReference>
<evidence type="ECO:0000256" key="2">
    <source>
        <dbReference type="ARBA" id="ARBA00005879"/>
    </source>
</evidence>
<keyword evidence="4 9" id="KW-0489">Methyltransferase</keyword>
<keyword evidence="6" id="KW-0949">S-adenosyl-L-methionine</keyword>
<dbReference type="PROSITE" id="PS00839">
    <property type="entry name" value="SUMT_1"/>
    <property type="match status" value="1"/>
</dbReference>
<evidence type="ECO:0000256" key="5">
    <source>
        <dbReference type="ARBA" id="ARBA00022679"/>
    </source>
</evidence>
<gene>
    <name evidence="9" type="ORF">FHX42_000646</name>
</gene>
<evidence type="ECO:0000256" key="3">
    <source>
        <dbReference type="ARBA" id="ARBA00022573"/>
    </source>
</evidence>
<evidence type="ECO:0000256" key="7">
    <source>
        <dbReference type="SAM" id="MobiDB-lite"/>
    </source>
</evidence>
<evidence type="ECO:0000259" key="8">
    <source>
        <dbReference type="Pfam" id="PF00590"/>
    </source>
</evidence>
<accession>A0A839DV96</accession>
<dbReference type="GO" id="GO:0009236">
    <property type="term" value="P:cobalamin biosynthetic process"/>
    <property type="evidence" value="ECO:0007669"/>
    <property type="project" value="UniProtKB-UniPathway"/>
</dbReference>
<evidence type="ECO:0000313" key="9">
    <source>
        <dbReference type="EMBL" id="MBA8823317.1"/>
    </source>
</evidence>
<dbReference type="RefSeq" id="WP_182542648.1">
    <property type="nucleotide sequence ID" value="NZ_JACGWZ010000001.1"/>
</dbReference>
<feature type="domain" description="Tetrapyrrole methylase" evidence="8">
    <location>
        <begin position="5"/>
        <end position="212"/>
    </location>
</feature>
<comment type="similarity">
    <text evidence="2">Belongs to the precorrin methyltransferase family.</text>
</comment>
<dbReference type="EMBL" id="JACGWZ010000001">
    <property type="protein sequence ID" value="MBA8823317.1"/>
    <property type="molecule type" value="Genomic_DNA"/>
</dbReference>
<dbReference type="GO" id="GO:0032259">
    <property type="term" value="P:methylation"/>
    <property type="evidence" value="ECO:0007669"/>
    <property type="project" value="UniProtKB-KW"/>
</dbReference>
<keyword evidence="10" id="KW-1185">Reference proteome</keyword>
<dbReference type="InterPro" id="IPR050161">
    <property type="entry name" value="Siro_Cobalamin_biosynth"/>
</dbReference>
<comment type="pathway">
    <text evidence="1">Cofactor biosynthesis; adenosylcobalamin biosynthesis.</text>
</comment>
<evidence type="ECO:0000256" key="4">
    <source>
        <dbReference type="ARBA" id="ARBA00022603"/>
    </source>
</evidence>
<keyword evidence="3" id="KW-0169">Cobalamin biosynthesis</keyword>
<dbReference type="InterPro" id="IPR014777">
    <property type="entry name" value="4pyrrole_Mease_sub1"/>
</dbReference>
<dbReference type="AlphaFoldDB" id="A0A839DV96"/>
<dbReference type="Gene3D" id="3.30.950.10">
    <property type="entry name" value="Methyltransferase, Cobalt-precorrin-4 Transmethylase, Domain 2"/>
    <property type="match status" value="1"/>
</dbReference>
<sequence>MTGRISFIGAGPGAADLITVRGARRIGEADVVIWAASLVTPECVREHARAEVELVDATRLTDEAAVEIYRRAERDGLRVARLHSGDPALWGAIREQYAACTRMNLSVEIVPGVAEFSAAAASVGGEMTSTEFAPSAVITRLEGGRTSLPTGDRVREFVRDGTTLALSASAARTGELVEELRAGGHPDDVPVVVAYKVSWPDELVLRTTLGELESTVKQHKLWRHTLFLVGRALTEGETRRRYGRASSGGSGRAGSAARRFAERGSGRSASSDAEDESRTNDPEAVPRQRDDDRGGRPDSDVAWWAVRDWQQSARGATRIAADRVATRRAPQPDLFGQEQPTETTEDGATVTAQDVVAAAMRTGKKVTEFESAAEPERSSGAGSDAASEQDSPGSAPAAVDESAVDESAVDESADTAVSPDAAEQQPVGEETTDQSTSTRTQATPKSRSRAKSAAKQGGTRQTTSKSTTSKSGAKSGGKSRSRPSSETGGTKSS</sequence>
<reference evidence="9 10" key="1">
    <citation type="submission" date="2020-07" db="EMBL/GenBank/DDBJ databases">
        <title>Sequencing the genomes of 1000 actinobacteria strains.</title>
        <authorList>
            <person name="Klenk H.-P."/>
        </authorList>
    </citation>
    <scope>NUCLEOTIDE SEQUENCE [LARGE SCALE GENOMIC DNA]</scope>
    <source>
        <strain evidence="9 10">DSM 45975</strain>
    </source>
</reference>
<feature type="region of interest" description="Disordered" evidence="7">
    <location>
        <begin position="365"/>
        <end position="493"/>
    </location>
</feature>
<dbReference type="SUPFAM" id="SSF53790">
    <property type="entry name" value="Tetrapyrrole methylase"/>
    <property type="match status" value="1"/>
</dbReference>
<feature type="region of interest" description="Disordered" evidence="7">
    <location>
        <begin position="317"/>
        <end position="351"/>
    </location>
</feature>
<dbReference type="UniPathway" id="UPA00148"/>
<dbReference type="PANTHER" id="PTHR45790:SF4">
    <property type="entry name" value="COBALT-PRECORRIN-4 C(11)-METHYLTRANSFERASE"/>
    <property type="match status" value="1"/>
</dbReference>
<feature type="region of interest" description="Disordered" evidence="7">
    <location>
        <begin position="238"/>
        <end position="299"/>
    </location>
</feature>
<dbReference type="PANTHER" id="PTHR45790">
    <property type="entry name" value="SIROHEME SYNTHASE-RELATED"/>
    <property type="match status" value="1"/>
</dbReference>
<dbReference type="InterPro" id="IPR003043">
    <property type="entry name" value="Uropor_MeTrfase_CS"/>
</dbReference>
<feature type="compositionally biased region" description="Acidic residues" evidence="7">
    <location>
        <begin position="402"/>
        <end position="413"/>
    </location>
</feature>
<protein>
    <submittedName>
        <fullName evidence="9">Precorrin-4 C11-methyltransferase</fullName>
    </submittedName>
</protein>
<dbReference type="Proteomes" id="UP000569329">
    <property type="component" value="Unassembled WGS sequence"/>
</dbReference>
<dbReference type="Pfam" id="PF00590">
    <property type="entry name" value="TP_methylase"/>
    <property type="match status" value="1"/>
</dbReference>
<feature type="compositionally biased region" description="Polar residues" evidence="7">
    <location>
        <begin position="433"/>
        <end position="445"/>
    </location>
</feature>
<organism evidence="9 10">
    <name type="scientific">Halosaccharopolyspora lacisalsi</name>
    <dbReference type="NCBI Taxonomy" id="1000566"/>
    <lineage>
        <taxon>Bacteria</taxon>
        <taxon>Bacillati</taxon>
        <taxon>Actinomycetota</taxon>
        <taxon>Actinomycetes</taxon>
        <taxon>Pseudonocardiales</taxon>
        <taxon>Pseudonocardiaceae</taxon>
        <taxon>Halosaccharopolyspora</taxon>
    </lineage>
</organism>
<proteinExistence type="inferred from homology"/>
<dbReference type="Gene3D" id="3.40.1010.10">
    <property type="entry name" value="Cobalt-precorrin-4 Transmethylase, Domain 1"/>
    <property type="match status" value="1"/>
</dbReference>
<evidence type="ECO:0000256" key="6">
    <source>
        <dbReference type="ARBA" id="ARBA00022691"/>
    </source>
</evidence>
<feature type="compositionally biased region" description="Basic and acidic residues" evidence="7">
    <location>
        <begin position="276"/>
        <end position="299"/>
    </location>
</feature>
<dbReference type="InterPro" id="IPR006362">
    <property type="entry name" value="Cbl_synth_CobM/CibF"/>
</dbReference>
<feature type="compositionally biased region" description="Low complexity" evidence="7">
    <location>
        <begin position="457"/>
        <end position="485"/>
    </location>
</feature>
<evidence type="ECO:0000313" key="10">
    <source>
        <dbReference type="Proteomes" id="UP000569329"/>
    </source>
</evidence>
<evidence type="ECO:0000256" key="1">
    <source>
        <dbReference type="ARBA" id="ARBA00004953"/>
    </source>
</evidence>
<comment type="caution">
    <text evidence="9">The sequence shown here is derived from an EMBL/GenBank/DDBJ whole genome shotgun (WGS) entry which is preliminary data.</text>
</comment>
<dbReference type="CDD" id="cd11641">
    <property type="entry name" value="Precorrin-4_C11-MT"/>
    <property type="match status" value="1"/>
</dbReference>
<dbReference type="InterPro" id="IPR035996">
    <property type="entry name" value="4pyrrol_Methylase_sf"/>
</dbReference>
<name>A0A839DV96_9PSEU</name>
<dbReference type="InterPro" id="IPR000878">
    <property type="entry name" value="4pyrrol_Mease"/>
</dbReference>
<keyword evidence="5 9" id="KW-0808">Transferase</keyword>